<protein>
    <recommendedName>
        <fullName evidence="3">Restriction endonuclease type IV Mrr domain-containing protein</fullName>
    </recommendedName>
</protein>
<keyword evidence="2" id="KW-1185">Reference proteome</keyword>
<evidence type="ECO:0000313" key="2">
    <source>
        <dbReference type="Proteomes" id="UP000013201"/>
    </source>
</evidence>
<comment type="caution">
    <text evidence="1">The sequence shown here is derived from an EMBL/GenBank/DDBJ whole genome shotgun (WGS) entry which is preliminary data.</text>
</comment>
<evidence type="ECO:0000313" key="1">
    <source>
        <dbReference type="EMBL" id="CCW17206.1"/>
    </source>
</evidence>
<dbReference type="EMBL" id="CAVK010000072">
    <property type="protein sequence ID" value="CCW17206.1"/>
    <property type="molecule type" value="Genomic_DNA"/>
</dbReference>
<reference evidence="2" key="2">
    <citation type="submission" date="2013-04" db="EMBL/GenBank/DDBJ databases">
        <title>Bisphenol A degrading Sphingobium sp. strain BiD32.</title>
        <authorList>
            <person name="Nielsen J.L."/>
            <person name="Zhou N.A."/>
            <person name="Kjeldal H."/>
        </authorList>
    </citation>
    <scope>NUCLEOTIDE SEQUENCE [LARGE SCALE GENOMIC DNA]</scope>
    <source>
        <strain evidence="2">BiD32</strain>
    </source>
</reference>
<dbReference type="InterPro" id="IPR011335">
    <property type="entry name" value="Restrct_endonuc-II-like"/>
</dbReference>
<evidence type="ECO:0008006" key="3">
    <source>
        <dbReference type="Google" id="ProtNLM"/>
    </source>
</evidence>
<dbReference type="Proteomes" id="UP000013201">
    <property type="component" value="Unassembled WGS sequence"/>
</dbReference>
<dbReference type="AlphaFoldDB" id="N1MJU3"/>
<accession>N1MJU3</accession>
<reference evidence="1 2" key="1">
    <citation type="submission" date="2013-03" db="EMBL/GenBank/DDBJ databases">
        <authorList>
            <person name="Le V."/>
        </authorList>
    </citation>
    <scope>NUCLEOTIDE SEQUENCE [LARGE SCALE GENOMIC DNA]</scope>
    <source>
        <strain evidence="1 2">BiD32</strain>
    </source>
</reference>
<dbReference type="SUPFAM" id="SSF52980">
    <property type="entry name" value="Restriction endonuclease-like"/>
    <property type="match status" value="1"/>
</dbReference>
<proteinExistence type="predicted"/>
<sequence length="282" mass="31978">MRPIDMILLDDIFEMGSGYVLDFSDRTMSQFFAQELNLDIDDPKYARNGTSKAKRLRAFLTIVDPATAVRTLRALWEYRQAIYARRGRAEAVANAEGRFLELIARLEGGPAAPAATPPPAFRRTQIAEARKALLALWDLPPQQRGFAFERFLRDTFDLFGLKPRDSFRLRGEQIDGSFDLAGHTYLLEAKWEAKPTPAADLHVFEGKLGEKAAWSRGLFVSYIGFSEDGLHAFGRGKRIICMSGEDFDEMFAQELPIDEVIARKARRFAETGNPYSRVRELF</sequence>
<organism evidence="1 2">
    <name type="scientific">Sphingobium indicum BiD32</name>
    <dbReference type="NCBI Taxonomy" id="1301087"/>
    <lineage>
        <taxon>Bacteria</taxon>
        <taxon>Pseudomonadati</taxon>
        <taxon>Pseudomonadota</taxon>
        <taxon>Alphaproteobacteria</taxon>
        <taxon>Sphingomonadales</taxon>
        <taxon>Sphingomonadaceae</taxon>
        <taxon>Sphingobium</taxon>
    </lineage>
</organism>
<gene>
    <name evidence="1" type="ORF">EBBID32_15450</name>
</gene>
<name>N1MJU3_9SPHN</name>